<feature type="domain" description="Ketoreductase" evidence="4">
    <location>
        <begin position="33"/>
        <end position="216"/>
    </location>
</feature>
<dbReference type="PANTHER" id="PTHR44196:SF1">
    <property type="entry name" value="DEHYDROGENASE_REDUCTASE SDR FAMILY MEMBER 7B"/>
    <property type="match status" value="1"/>
</dbReference>
<accession>A0A2U9PJA4</accession>
<dbReference type="PANTHER" id="PTHR44196">
    <property type="entry name" value="DEHYDROGENASE/REDUCTASE SDR FAMILY MEMBER 7B"/>
    <property type="match status" value="1"/>
</dbReference>
<evidence type="ECO:0000259" key="4">
    <source>
        <dbReference type="SMART" id="SM00822"/>
    </source>
</evidence>
<dbReference type="SUPFAM" id="SSF51735">
    <property type="entry name" value="NAD(P)-binding Rossmann-fold domains"/>
    <property type="match status" value="1"/>
</dbReference>
<comment type="similarity">
    <text evidence="1 3">Belongs to the short-chain dehydrogenases/reductases (SDR) family.</text>
</comment>
<evidence type="ECO:0000313" key="5">
    <source>
        <dbReference type="EMBL" id="AWT51830.1"/>
    </source>
</evidence>
<dbReference type="SMART" id="SM00822">
    <property type="entry name" value="PKS_KR"/>
    <property type="match status" value="1"/>
</dbReference>
<dbReference type="Pfam" id="PF00106">
    <property type="entry name" value="adh_short"/>
    <property type="match status" value="1"/>
</dbReference>
<dbReference type="PROSITE" id="PS00061">
    <property type="entry name" value="ADH_SHORT"/>
    <property type="match status" value="1"/>
</dbReference>
<proteinExistence type="inferred from homology"/>
<organism evidence="5 6">
    <name type="scientific">Mycolicibacterium smegmatis (strain MKD8)</name>
    <name type="common">Mycobacterium smegmatis</name>
    <dbReference type="NCBI Taxonomy" id="1214915"/>
    <lineage>
        <taxon>Bacteria</taxon>
        <taxon>Bacillati</taxon>
        <taxon>Actinomycetota</taxon>
        <taxon>Actinomycetes</taxon>
        <taxon>Mycobacteriales</taxon>
        <taxon>Mycobacteriaceae</taxon>
        <taxon>Mycolicibacterium</taxon>
    </lineage>
</organism>
<gene>
    <name evidence="5" type="ORF">D806_008400</name>
</gene>
<dbReference type="CDD" id="cd05233">
    <property type="entry name" value="SDR_c"/>
    <property type="match status" value="1"/>
</dbReference>
<dbReference type="Gene3D" id="3.40.50.720">
    <property type="entry name" value="NAD(P)-binding Rossmann-like Domain"/>
    <property type="match status" value="1"/>
</dbReference>
<evidence type="ECO:0000256" key="1">
    <source>
        <dbReference type="ARBA" id="ARBA00006484"/>
    </source>
</evidence>
<dbReference type="PRINTS" id="PR00080">
    <property type="entry name" value="SDRFAMILY"/>
</dbReference>
<dbReference type="InterPro" id="IPR020904">
    <property type="entry name" value="Sc_DH/Rdtase_CS"/>
</dbReference>
<dbReference type="EMBL" id="CP027541">
    <property type="protein sequence ID" value="AWT51830.1"/>
    <property type="molecule type" value="Genomic_DNA"/>
</dbReference>
<protein>
    <submittedName>
        <fullName evidence="5">Putative oxidoreductase YqjQ</fullName>
    </submittedName>
</protein>
<dbReference type="GO" id="GO:0016020">
    <property type="term" value="C:membrane"/>
    <property type="evidence" value="ECO:0007669"/>
    <property type="project" value="TreeGrafter"/>
</dbReference>
<dbReference type="InterPro" id="IPR036291">
    <property type="entry name" value="NAD(P)-bd_dom_sf"/>
</dbReference>
<dbReference type="InterPro" id="IPR057326">
    <property type="entry name" value="KR_dom"/>
</dbReference>
<dbReference type="InterPro" id="IPR002347">
    <property type="entry name" value="SDR_fam"/>
</dbReference>
<name>A0A2U9PJA4_MYCSE</name>
<keyword evidence="2" id="KW-0560">Oxidoreductase</keyword>
<evidence type="ECO:0000313" key="6">
    <source>
        <dbReference type="Proteomes" id="UP000011200"/>
    </source>
</evidence>
<reference evidence="6" key="2">
    <citation type="submission" date="2018-03" db="EMBL/GenBank/DDBJ databases">
        <authorList>
            <person name="Derbyshire K."/>
            <person name="Gray T.A."/>
            <person name="Champion M."/>
        </authorList>
    </citation>
    <scope>NUCLEOTIDE SEQUENCE [LARGE SCALE GENOMIC DNA]</scope>
    <source>
        <strain evidence="6">MKD8</strain>
    </source>
</reference>
<dbReference type="AlphaFoldDB" id="A0A2U9PJA4"/>
<dbReference type="GO" id="GO:0016491">
    <property type="term" value="F:oxidoreductase activity"/>
    <property type="evidence" value="ECO:0007669"/>
    <property type="project" value="UniProtKB-KW"/>
</dbReference>
<dbReference type="Proteomes" id="UP000011200">
    <property type="component" value="Chromosome"/>
</dbReference>
<reference evidence="5 6" key="1">
    <citation type="journal article" date="2013" name="Genome Announc.">
        <title>Draft genome sequence of MKD8, a conjugal recipient Mycobacterium smegmatis strain.</title>
        <authorList>
            <person name="Gray T.A."/>
            <person name="Palumbo M.J."/>
            <person name="Derbyshire K.M."/>
        </authorList>
    </citation>
    <scope>NUCLEOTIDE SEQUENCE [LARGE SCALE GENOMIC DNA]</scope>
    <source>
        <strain evidence="5 6">MKD8</strain>
    </source>
</reference>
<evidence type="ECO:0000256" key="3">
    <source>
        <dbReference type="RuleBase" id="RU000363"/>
    </source>
</evidence>
<dbReference type="PRINTS" id="PR00081">
    <property type="entry name" value="GDHRDH"/>
</dbReference>
<evidence type="ECO:0000256" key="2">
    <source>
        <dbReference type="ARBA" id="ARBA00023002"/>
    </source>
</evidence>
<dbReference type="NCBIfam" id="NF005878">
    <property type="entry name" value="PRK07825.1"/>
    <property type="match status" value="1"/>
</dbReference>
<sequence>MSLQRGVIHDSTTPSHSNLTRVKFGAMDNIRGKTIAITGAARGIGYATAKALLAHGARVVIGDRDVALQESAVVELSKLGQVSGYPLDVTDRESFATFLDKARTDGGGHIDVLINNAGVMPVGPFLEQSEQSIRSNIEVNVYGVLTGCQLALPDMVKRRRGHIINIASLSGVIPLPGQVVYVGAKYAVVGLSTALADEMAPYGVDVSVIMPPFTNTDLISGTKSGGAIKPVEPEEIAAAIVKTLNKPKTHVSVPPPLRFTAQAAQMLPPKGRRWLNKKLGLDNVFLEFDTAKRKAYEDRAQAALGVVESEKK</sequence>